<accession>A0AAQ3PFZ8</accession>
<evidence type="ECO:0000313" key="1">
    <source>
        <dbReference type="EMBL" id="WVZ25778.1"/>
    </source>
</evidence>
<dbReference type="AlphaFoldDB" id="A0AAQ3PFZ8"/>
<dbReference type="Proteomes" id="UP001374535">
    <property type="component" value="Chromosome 1"/>
</dbReference>
<dbReference type="EMBL" id="CP144700">
    <property type="protein sequence ID" value="WVZ25778.1"/>
    <property type="molecule type" value="Genomic_DNA"/>
</dbReference>
<name>A0AAQ3PFZ8_VIGMU</name>
<protein>
    <submittedName>
        <fullName evidence="1">Uncharacterized protein</fullName>
    </submittedName>
</protein>
<sequence>MWPLILPNLNDVIYTSMHAAYGGRQRCFEASPCFFSVLVNTVLKNNCMAFCIHQNLTRQYYLKIKRDGNAEKAEFASDLNNGMKVDFALRHVLQQMGHLGRRKPTKLKITVHVR</sequence>
<organism evidence="1 2">
    <name type="scientific">Vigna mungo</name>
    <name type="common">Black gram</name>
    <name type="synonym">Phaseolus mungo</name>
    <dbReference type="NCBI Taxonomy" id="3915"/>
    <lineage>
        <taxon>Eukaryota</taxon>
        <taxon>Viridiplantae</taxon>
        <taxon>Streptophyta</taxon>
        <taxon>Embryophyta</taxon>
        <taxon>Tracheophyta</taxon>
        <taxon>Spermatophyta</taxon>
        <taxon>Magnoliopsida</taxon>
        <taxon>eudicotyledons</taxon>
        <taxon>Gunneridae</taxon>
        <taxon>Pentapetalae</taxon>
        <taxon>rosids</taxon>
        <taxon>fabids</taxon>
        <taxon>Fabales</taxon>
        <taxon>Fabaceae</taxon>
        <taxon>Papilionoideae</taxon>
        <taxon>50 kb inversion clade</taxon>
        <taxon>NPAAA clade</taxon>
        <taxon>indigoferoid/millettioid clade</taxon>
        <taxon>Phaseoleae</taxon>
        <taxon>Vigna</taxon>
    </lineage>
</organism>
<gene>
    <name evidence="1" type="ORF">V8G54_004322</name>
</gene>
<evidence type="ECO:0000313" key="2">
    <source>
        <dbReference type="Proteomes" id="UP001374535"/>
    </source>
</evidence>
<proteinExistence type="predicted"/>
<reference evidence="1 2" key="1">
    <citation type="journal article" date="2023" name="Life. Sci Alliance">
        <title>Evolutionary insights into 3D genome organization and epigenetic landscape of Vigna mungo.</title>
        <authorList>
            <person name="Junaid A."/>
            <person name="Singh B."/>
            <person name="Bhatia S."/>
        </authorList>
    </citation>
    <scope>NUCLEOTIDE SEQUENCE [LARGE SCALE GENOMIC DNA]</scope>
    <source>
        <strain evidence="1">Urdbean</strain>
    </source>
</reference>
<keyword evidence="2" id="KW-1185">Reference proteome</keyword>